<dbReference type="Pfam" id="PF05553">
    <property type="entry name" value="DUF761"/>
    <property type="match status" value="1"/>
</dbReference>
<organism evidence="3 4">
    <name type="scientific">Phoenix dactylifera</name>
    <name type="common">Date palm</name>
    <dbReference type="NCBI Taxonomy" id="42345"/>
    <lineage>
        <taxon>Eukaryota</taxon>
        <taxon>Viridiplantae</taxon>
        <taxon>Streptophyta</taxon>
        <taxon>Embryophyta</taxon>
        <taxon>Tracheophyta</taxon>
        <taxon>Spermatophyta</taxon>
        <taxon>Magnoliopsida</taxon>
        <taxon>Liliopsida</taxon>
        <taxon>Arecaceae</taxon>
        <taxon>Coryphoideae</taxon>
        <taxon>Phoeniceae</taxon>
        <taxon>Phoenix</taxon>
    </lineage>
</organism>
<protein>
    <submittedName>
        <fullName evidence="4">Uncharacterized protein LOC103723521</fullName>
    </submittedName>
</protein>
<feature type="region of interest" description="Disordered" evidence="1">
    <location>
        <begin position="71"/>
        <end position="158"/>
    </location>
</feature>
<dbReference type="PANTHER" id="PTHR33098:SF75">
    <property type="entry name" value="DUF4408 DOMAIN PROTEIN"/>
    <property type="match status" value="1"/>
</dbReference>
<proteinExistence type="predicted"/>
<dbReference type="Proteomes" id="UP000228380">
    <property type="component" value="Unplaced"/>
</dbReference>
<evidence type="ECO:0000313" key="3">
    <source>
        <dbReference type="Proteomes" id="UP000228380"/>
    </source>
</evidence>
<dbReference type="RefSeq" id="XP_017702231.1">
    <property type="nucleotide sequence ID" value="XM_017846742.3"/>
</dbReference>
<reference evidence="4" key="1">
    <citation type="submission" date="2025-08" db="UniProtKB">
        <authorList>
            <consortium name="RefSeq"/>
        </authorList>
    </citation>
    <scope>IDENTIFICATION</scope>
    <source>
        <tissue evidence="4">Young leaves</tissue>
    </source>
</reference>
<feature type="compositionally biased region" description="Acidic residues" evidence="1">
    <location>
        <begin position="127"/>
        <end position="143"/>
    </location>
</feature>
<keyword evidence="2" id="KW-1133">Transmembrane helix</keyword>
<keyword evidence="2" id="KW-0472">Membrane</keyword>
<dbReference type="OrthoDB" id="687745at2759"/>
<gene>
    <name evidence="4" type="primary">LOC103723521</name>
</gene>
<name>A0A8B7MX01_PHODC</name>
<evidence type="ECO:0000256" key="2">
    <source>
        <dbReference type="SAM" id="Phobius"/>
    </source>
</evidence>
<evidence type="ECO:0000313" key="4">
    <source>
        <dbReference type="RefSeq" id="XP_017702231.1"/>
    </source>
</evidence>
<dbReference type="KEGG" id="pda:103723521"/>
<dbReference type="GeneID" id="103723521"/>
<dbReference type="InterPro" id="IPR008480">
    <property type="entry name" value="DUF761_pln"/>
</dbReference>
<dbReference type="PANTHER" id="PTHR33098">
    <property type="entry name" value="COTTON FIBER (DUF761)"/>
    <property type="match status" value="1"/>
</dbReference>
<keyword evidence="2" id="KW-0812">Transmembrane</keyword>
<dbReference type="AlphaFoldDB" id="A0A8B7MX01"/>
<feature type="compositionally biased region" description="Low complexity" evidence="1">
    <location>
        <begin position="99"/>
        <end position="116"/>
    </location>
</feature>
<evidence type="ECO:0000256" key="1">
    <source>
        <dbReference type="SAM" id="MobiDB-lite"/>
    </source>
</evidence>
<feature type="transmembrane region" description="Helical" evidence="2">
    <location>
        <begin position="20"/>
        <end position="40"/>
    </location>
</feature>
<sequence>MADMLSNMKEKKSVLEMAIWSAKTAFLLIGFGFAVVFAVVPSLDLFRSSQRSLLITVQLIIVAIWKLSNARPRGNQPQNHDNNPLAPPPDSPETWYDVPSSPTTTTSPESKSSLSPPAEPVIPPQIVEEEAASSADDENDSMDETWRGIMEGGGLPAKPVLKKSQTWERCKEVEAVGEKAVGRREMRKSETFKEKAKVIVEEGWRRRDVLVVSQDELFRRVETFINKHHENLRLQRQQSEQRRFLEKLRRSY</sequence>
<accession>A0A8B7MX01</accession>
<keyword evidence="3" id="KW-1185">Reference proteome</keyword>